<keyword evidence="6" id="KW-0479">Metal-binding</keyword>
<dbReference type="PANTHER" id="PTHR45713:SF8">
    <property type="entry name" value="SI:CH211-215K15.4"/>
    <property type="match status" value="1"/>
</dbReference>
<organism evidence="11 12">
    <name type="scientific">Pygocentrus nattereri</name>
    <name type="common">Red-bellied piranha</name>
    <dbReference type="NCBI Taxonomy" id="42514"/>
    <lineage>
        <taxon>Eukaryota</taxon>
        <taxon>Metazoa</taxon>
        <taxon>Chordata</taxon>
        <taxon>Craniata</taxon>
        <taxon>Vertebrata</taxon>
        <taxon>Euteleostomi</taxon>
        <taxon>Actinopterygii</taxon>
        <taxon>Neopterygii</taxon>
        <taxon>Teleostei</taxon>
        <taxon>Ostariophysi</taxon>
        <taxon>Characiformes</taxon>
        <taxon>Characoidei</taxon>
        <taxon>Pygocentrus</taxon>
    </lineage>
</organism>
<evidence type="ECO:0000259" key="10">
    <source>
        <dbReference type="SMART" id="SM00607"/>
    </source>
</evidence>
<keyword evidence="5" id="KW-0964">Secreted</keyword>
<dbReference type="GO" id="GO:0042806">
    <property type="term" value="F:fucose binding"/>
    <property type="evidence" value="ECO:0007669"/>
    <property type="project" value="UniProtKB-ARBA"/>
</dbReference>
<dbReference type="Gene3D" id="2.60.120.260">
    <property type="entry name" value="Galactose-binding domain-like"/>
    <property type="match status" value="1"/>
</dbReference>
<reference evidence="11 12" key="1">
    <citation type="submission" date="2020-10" db="EMBL/GenBank/DDBJ databases">
        <title>Pygocentrus nattereri (red-bellied piranha) genome, fPygNat1, primary haplotype.</title>
        <authorList>
            <person name="Myers G."/>
            <person name="Meyer A."/>
            <person name="Karagic N."/>
            <person name="Pippel M."/>
            <person name="Winkler S."/>
            <person name="Tracey A."/>
            <person name="Wood J."/>
            <person name="Formenti G."/>
            <person name="Howe K."/>
            <person name="Fedrigo O."/>
            <person name="Jarvis E.D."/>
        </authorList>
    </citation>
    <scope>NUCLEOTIDE SEQUENCE [LARGE SCALE GENOMIC DNA]</scope>
</reference>
<reference evidence="11" key="2">
    <citation type="submission" date="2025-08" db="UniProtKB">
        <authorList>
            <consortium name="Ensembl"/>
        </authorList>
    </citation>
    <scope>IDENTIFICATION</scope>
</reference>
<dbReference type="Ensembl" id="ENSPNAT00000004858.2">
    <property type="protein sequence ID" value="ENSPNAP00000005702.2"/>
    <property type="gene ID" value="ENSPNAG00000011868.2"/>
</dbReference>
<comment type="subunit">
    <text evidence="4">Homotrimer.</text>
</comment>
<reference evidence="11" key="3">
    <citation type="submission" date="2025-09" db="UniProtKB">
        <authorList>
            <consortium name="Ensembl"/>
        </authorList>
    </citation>
    <scope>IDENTIFICATION</scope>
</reference>
<dbReference type="GO" id="GO:0005576">
    <property type="term" value="C:extracellular region"/>
    <property type="evidence" value="ECO:0007669"/>
    <property type="project" value="UniProtKB-SubCell"/>
</dbReference>
<sequence>MDFISDEEFRPESLYLYDKNDLNNVALRGRATQSSVHFSEISPGFGLALNGIDGNRNSDLKKGSCMRTEQESTPWWRLSLPRKHIVFSVALTNRGDCCPELLDGAEIRVGDSLKNDGKDHPLCATVSSIPAGQTEYFNCSALLEGSYVTVSLPREGTLSLCEVEVFGVPVVRCRDGI</sequence>
<dbReference type="PANTHER" id="PTHR45713">
    <property type="entry name" value="FTP DOMAIN-CONTAINING PROTEIN"/>
    <property type="match status" value="1"/>
</dbReference>
<gene>
    <name evidence="11" type="primary">CAMK2N1</name>
</gene>
<evidence type="ECO:0000256" key="4">
    <source>
        <dbReference type="ARBA" id="ARBA00011233"/>
    </source>
</evidence>
<proteinExistence type="inferred from homology"/>
<evidence type="ECO:0000256" key="2">
    <source>
        <dbReference type="ARBA" id="ARBA00004613"/>
    </source>
</evidence>
<evidence type="ECO:0000256" key="7">
    <source>
        <dbReference type="ARBA" id="ARBA00022734"/>
    </source>
</evidence>
<dbReference type="SMART" id="SM00607">
    <property type="entry name" value="FTP"/>
    <property type="match status" value="1"/>
</dbReference>
<comment type="similarity">
    <text evidence="3">Belongs to the fucolectin family.</text>
</comment>
<keyword evidence="7" id="KW-0430">Lectin</keyword>
<dbReference type="GO" id="GO:0010185">
    <property type="term" value="P:regulation of cellular defense response"/>
    <property type="evidence" value="ECO:0007669"/>
    <property type="project" value="UniProtKB-ARBA"/>
</dbReference>
<accession>A0A3B4C190</accession>
<protein>
    <recommendedName>
        <fullName evidence="10">Fucolectin tachylectin-4 pentraxin-1 domain-containing protein</fullName>
    </recommendedName>
</protein>
<evidence type="ECO:0000256" key="9">
    <source>
        <dbReference type="ARBA" id="ARBA00023157"/>
    </source>
</evidence>
<evidence type="ECO:0000256" key="8">
    <source>
        <dbReference type="ARBA" id="ARBA00022837"/>
    </source>
</evidence>
<name>A0A3B4C190_PYGNA</name>
<evidence type="ECO:0000256" key="3">
    <source>
        <dbReference type="ARBA" id="ARBA00010147"/>
    </source>
</evidence>
<evidence type="ECO:0000313" key="12">
    <source>
        <dbReference type="Proteomes" id="UP001501920"/>
    </source>
</evidence>
<keyword evidence="8" id="KW-0106">Calcium</keyword>
<dbReference type="SUPFAM" id="SSF49785">
    <property type="entry name" value="Galactose-binding domain-like"/>
    <property type="match status" value="1"/>
</dbReference>
<evidence type="ECO:0000313" key="11">
    <source>
        <dbReference type="Ensembl" id="ENSPNAP00000005702.2"/>
    </source>
</evidence>
<keyword evidence="9" id="KW-1015">Disulfide bond</keyword>
<dbReference type="GO" id="GO:0001868">
    <property type="term" value="P:regulation of complement activation, lectin pathway"/>
    <property type="evidence" value="ECO:0007669"/>
    <property type="project" value="UniProtKB-ARBA"/>
</dbReference>
<dbReference type="InterPro" id="IPR051941">
    <property type="entry name" value="BG_Antigen-Binding_Lectin"/>
</dbReference>
<evidence type="ECO:0000256" key="1">
    <source>
        <dbReference type="ARBA" id="ARBA00002219"/>
    </source>
</evidence>
<dbReference type="AlphaFoldDB" id="A0A3B4C190"/>
<dbReference type="InterPro" id="IPR008979">
    <property type="entry name" value="Galactose-bd-like_sf"/>
</dbReference>
<evidence type="ECO:0000256" key="6">
    <source>
        <dbReference type="ARBA" id="ARBA00022723"/>
    </source>
</evidence>
<dbReference type="InterPro" id="IPR006585">
    <property type="entry name" value="FTP1"/>
</dbReference>
<dbReference type="GeneTree" id="ENSGT01060000248575"/>
<dbReference type="Proteomes" id="UP001501920">
    <property type="component" value="Chromosome 14"/>
</dbReference>
<comment type="subcellular location">
    <subcellularLocation>
        <location evidence="2">Secreted</location>
    </subcellularLocation>
</comment>
<dbReference type="Pfam" id="PF22633">
    <property type="entry name" value="F5_F8_type_C_2"/>
    <property type="match status" value="1"/>
</dbReference>
<keyword evidence="12" id="KW-1185">Reference proteome</keyword>
<comment type="function">
    <text evidence="1">Acts as a defensive agent. Recognizes blood group fucosylated oligosaccharides including A, B, H and Lewis B-type antigens. Does not recognize Lewis A antigen and has low affinity for monovalent haptens.</text>
</comment>
<evidence type="ECO:0000256" key="5">
    <source>
        <dbReference type="ARBA" id="ARBA00022525"/>
    </source>
</evidence>
<dbReference type="GO" id="GO:0046872">
    <property type="term" value="F:metal ion binding"/>
    <property type="evidence" value="ECO:0007669"/>
    <property type="project" value="UniProtKB-KW"/>
</dbReference>
<feature type="domain" description="Fucolectin tachylectin-4 pentraxin-1" evidence="10">
    <location>
        <begin position="22"/>
        <end position="171"/>
    </location>
</feature>